<dbReference type="Gene3D" id="1.25.10.10">
    <property type="entry name" value="Leucine-rich Repeat Variant"/>
    <property type="match status" value="1"/>
</dbReference>
<dbReference type="InterPro" id="IPR016024">
    <property type="entry name" value="ARM-type_fold"/>
</dbReference>
<accession>A0A812T905</accession>
<dbReference type="InterPro" id="IPR011989">
    <property type="entry name" value="ARM-like"/>
</dbReference>
<dbReference type="EMBL" id="CAJNDS010002546">
    <property type="protein sequence ID" value="CAE7520496.1"/>
    <property type="molecule type" value="Genomic_DNA"/>
</dbReference>
<dbReference type="AlphaFoldDB" id="A0A812T905"/>
<comment type="caution">
    <text evidence="1">The sequence shown here is derived from an EMBL/GenBank/DDBJ whole genome shotgun (WGS) entry which is preliminary data.</text>
</comment>
<gene>
    <name evidence="1" type="primary">degT</name>
    <name evidence="1" type="ORF">SNAT2548_LOCUS29128</name>
</gene>
<protein>
    <submittedName>
        <fullName evidence="1">DegT protein</fullName>
    </submittedName>
</protein>
<dbReference type="SUPFAM" id="SSF48371">
    <property type="entry name" value="ARM repeat"/>
    <property type="match status" value="1"/>
</dbReference>
<proteinExistence type="predicted"/>
<keyword evidence="2" id="KW-1185">Reference proteome</keyword>
<organism evidence="1 2">
    <name type="scientific">Symbiodinium natans</name>
    <dbReference type="NCBI Taxonomy" id="878477"/>
    <lineage>
        <taxon>Eukaryota</taxon>
        <taxon>Sar</taxon>
        <taxon>Alveolata</taxon>
        <taxon>Dinophyceae</taxon>
        <taxon>Suessiales</taxon>
        <taxon>Symbiodiniaceae</taxon>
        <taxon>Symbiodinium</taxon>
    </lineage>
</organism>
<name>A0A812T905_9DINO</name>
<dbReference type="Proteomes" id="UP000604046">
    <property type="component" value="Unassembled WGS sequence"/>
</dbReference>
<sequence>MSIKAETGGIPLDSSFQDTLNALAESTNPDAILHGLRLVASQGEFLGNQQGLAEVVARHLASSKPEVIAMAVRALGVLGEAGGHYADHVAAVMRWPNPDVRLAAVEAPLTVDVRKCFQIHVKESELDVKSFQKIRGAHGRPP</sequence>
<evidence type="ECO:0000313" key="1">
    <source>
        <dbReference type="EMBL" id="CAE7520496.1"/>
    </source>
</evidence>
<evidence type="ECO:0000313" key="2">
    <source>
        <dbReference type="Proteomes" id="UP000604046"/>
    </source>
</evidence>
<reference evidence="1" key="1">
    <citation type="submission" date="2021-02" db="EMBL/GenBank/DDBJ databases">
        <authorList>
            <person name="Dougan E. K."/>
            <person name="Rhodes N."/>
            <person name="Thang M."/>
            <person name="Chan C."/>
        </authorList>
    </citation>
    <scope>NUCLEOTIDE SEQUENCE</scope>
</reference>